<dbReference type="OrthoDB" id="679547at2"/>
<sequence length="599" mass="68756">MMGTKRIYRKDITALVSVLGFMLLVTSEGFGQNMATNKNQFPKERVYVHVNSTTAFVGEYLLYSIYCLDEETRKPSRISKIAYVDLIGEDGKLVFQQKVKLNDGRSYSDFFIPTTVVSGNYKLIGYTQWMQNFDREEFFRQNITVINPYTSDQRVFLKQGPDSLAQSSSVIQTQVLKGNDLTSNIATDLAIKLESSRFGTREKVVFQLALKELKTKDYSVSVSVRRKPYMPSPSLVSSHFMKTLEGKDAIKPSSQSNSYPYLPEIRGELISGRILNKSTMRPAKAMGVSLSISGYNSHFKTAYTNLDGTFHFSIQDDYGGETAIVQILGDENEAYKLEIFDNKQPIVKEEDFFSFQLEEEMEAGILERSFHNQIENAFFSVKPDTVQTIGSKTPFFLENNLEYILDDYTRFPTLRETVVEILEHLWIKRESSGKRTFKVRVNPPYSESDKKPLVLMDGLQVLNHESLMEYNARQIEKISVGRGRYVFGKEVYDGVISIETFKKDYNFPLDGTSRMSVKLVKPQARKKYFIQRYLESEDLNNQSIPDFRYQLLWMPNVFINESGSFTFFTSDIKGEFEICVEGFSKKGIPVSLRETIIVE</sequence>
<name>A0A2T0MAP2_9FLAO</name>
<evidence type="ECO:0000313" key="2">
    <source>
        <dbReference type="Proteomes" id="UP000237640"/>
    </source>
</evidence>
<gene>
    <name evidence="1" type="ORF">CLV81_2952</name>
</gene>
<organism evidence="1 2">
    <name type="scientific">Flagellimonas meridianipacifica</name>
    <dbReference type="NCBI Taxonomy" id="1080225"/>
    <lineage>
        <taxon>Bacteria</taxon>
        <taxon>Pseudomonadati</taxon>
        <taxon>Bacteroidota</taxon>
        <taxon>Flavobacteriia</taxon>
        <taxon>Flavobacteriales</taxon>
        <taxon>Flavobacteriaceae</taxon>
        <taxon>Flagellimonas</taxon>
    </lineage>
</organism>
<keyword evidence="2" id="KW-1185">Reference proteome</keyword>
<accession>A0A2T0MAP2</accession>
<proteinExistence type="predicted"/>
<protein>
    <recommendedName>
        <fullName evidence="3">TonB-dependent receptor-like protein</fullName>
    </recommendedName>
</protein>
<dbReference type="Proteomes" id="UP000237640">
    <property type="component" value="Unassembled WGS sequence"/>
</dbReference>
<evidence type="ECO:0000313" key="1">
    <source>
        <dbReference type="EMBL" id="PRX54550.1"/>
    </source>
</evidence>
<dbReference type="AlphaFoldDB" id="A0A2T0MAP2"/>
<dbReference type="EMBL" id="PVYX01000002">
    <property type="protein sequence ID" value="PRX54550.1"/>
    <property type="molecule type" value="Genomic_DNA"/>
</dbReference>
<reference evidence="1 2" key="1">
    <citation type="submission" date="2018-03" db="EMBL/GenBank/DDBJ databases">
        <title>Genomic Encyclopedia of Archaeal and Bacterial Type Strains, Phase II (KMG-II): from individual species to whole genera.</title>
        <authorList>
            <person name="Goeker M."/>
        </authorList>
    </citation>
    <scope>NUCLEOTIDE SEQUENCE [LARGE SCALE GENOMIC DNA]</scope>
    <source>
        <strain evidence="1 2">DSM 25027</strain>
    </source>
</reference>
<dbReference type="RefSeq" id="WP_106145811.1">
    <property type="nucleotide sequence ID" value="NZ_PVYX01000002.1"/>
</dbReference>
<comment type="caution">
    <text evidence="1">The sequence shown here is derived from an EMBL/GenBank/DDBJ whole genome shotgun (WGS) entry which is preliminary data.</text>
</comment>
<evidence type="ECO:0008006" key="3">
    <source>
        <dbReference type="Google" id="ProtNLM"/>
    </source>
</evidence>